<evidence type="ECO:0000313" key="2">
    <source>
        <dbReference type="EMBL" id="MBC8756389.1"/>
    </source>
</evidence>
<accession>A0ABR7QCU8</accession>
<keyword evidence="1" id="KW-0812">Transmembrane</keyword>
<dbReference type="Proteomes" id="UP000619238">
    <property type="component" value="Unassembled WGS sequence"/>
</dbReference>
<name>A0ABR7QCU8_9FLAO</name>
<dbReference type="EMBL" id="JACGWS010000011">
    <property type="protein sequence ID" value="MBC8756389.1"/>
    <property type="molecule type" value="Genomic_DNA"/>
</dbReference>
<keyword evidence="1" id="KW-0472">Membrane</keyword>
<organism evidence="2 3">
    <name type="scientific">Kordia aestuariivivens</name>
    <dbReference type="NCBI Taxonomy" id="2759037"/>
    <lineage>
        <taxon>Bacteria</taxon>
        <taxon>Pseudomonadati</taxon>
        <taxon>Bacteroidota</taxon>
        <taxon>Flavobacteriia</taxon>
        <taxon>Flavobacteriales</taxon>
        <taxon>Flavobacteriaceae</taxon>
        <taxon>Kordia</taxon>
    </lineage>
</organism>
<reference evidence="2 3" key="1">
    <citation type="submission" date="2020-07" db="EMBL/GenBank/DDBJ databases">
        <title>Description of Kordia aestuariivivens sp. nov., isolated from a tidal flat.</title>
        <authorList>
            <person name="Park S."/>
            <person name="Yoon J.-H."/>
        </authorList>
    </citation>
    <scope>NUCLEOTIDE SEQUENCE [LARGE SCALE GENOMIC DNA]</scope>
    <source>
        <strain evidence="2 3">YSTF-M3</strain>
    </source>
</reference>
<protein>
    <submittedName>
        <fullName evidence="2">Uncharacterized protein</fullName>
    </submittedName>
</protein>
<proteinExistence type="predicted"/>
<evidence type="ECO:0000256" key="1">
    <source>
        <dbReference type="SAM" id="Phobius"/>
    </source>
</evidence>
<gene>
    <name evidence="2" type="ORF">H2O64_17065</name>
</gene>
<keyword evidence="1" id="KW-1133">Transmembrane helix</keyword>
<feature type="transmembrane region" description="Helical" evidence="1">
    <location>
        <begin position="37"/>
        <end position="54"/>
    </location>
</feature>
<keyword evidence="3" id="KW-1185">Reference proteome</keyword>
<comment type="caution">
    <text evidence="2">The sequence shown here is derived from an EMBL/GenBank/DDBJ whole genome shotgun (WGS) entry which is preliminary data.</text>
</comment>
<feature type="transmembrane region" description="Helical" evidence="1">
    <location>
        <begin position="83"/>
        <end position="107"/>
    </location>
</feature>
<evidence type="ECO:0000313" key="3">
    <source>
        <dbReference type="Proteomes" id="UP000619238"/>
    </source>
</evidence>
<sequence>MEMRKRRLFLEKKYYQWFIYKFYDVFGGYTQDFKKPILSILCLILMFSGIYYFIDYDILKALQRGVKGALPYMEIDTKNPFEGYWLILRNIELVLGGTFLAFFVLALRKRFKQ</sequence>
<dbReference type="RefSeq" id="WP_187563427.1">
    <property type="nucleotide sequence ID" value="NZ_JACGWS010000011.1"/>
</dbReference>